<dbReference type="EMBL" id="JBHRUJ010000001">
    <property type="protein sequence ID" value="MFC3209717.1"/>
    <property type="molecule type" value="Genomic_DNA"/>
</dbReference>
<proteinExistence type="predicted"/>
<dbReference type="InterPro" id="IPR012853">
    <property type="entry name" value="CPT"/>
</dbReference>
<dbReference type="RefSeq" id="WP_117313541.1">
    <property type="nucleotide sequence ID" value="NZ_CAXIAC010000014.1"/>
</dbReference>
<keyword evidence="2" id="KW-1185">Reference proteome</keyword>
<dbReference type="Proteomes" id="UP001595625">
    <property type="component" value="Unassembled WGS sequence"/>
</dbReference>
<reference evidence="2" key="1">
    <citation type="journal article" date="2019" name="Int. J. Syst. Evol. Microbiol.">
        <title>The Global Catalogue of Microorganisms (GCM) 10K type strain sequencing project: providing services to taxonomists for standard genome sequencing and annotation.</title>
        <authorList>
            <consortium name="The Broad Institute Genomics Platform"/>
            <consortium name="The Broad Institute Genome Sequencing Center for Infectious Disease"/>
            <person name="Wu L."/>
            <person name="Ma J."/>
        </authorList>
    </citation>
    <scope>NUCLEOTIDE SEQUENCE [LARGE SCALE GENOMIC DNA]</scope>
    <source>
        <strain evidence="2">CCM 320</strain>
    </source>
</reference>
<name>A0ABV7KJH9_PLAOK</name>
<dbReference type="Pfam" id="PF07931">
    <property type="entry name" value="CPT"/>
    <property type="match status" value="1"/>
</dbReference>
<sequence length="186" mass="21186">MGKGKIILLNGVSSSGKSTLARELVNQLDGYFHLSIDDYDGFIEKAENRETGHLIPVPTEFFYHRTIAMFSDLGVNVIADQILHDVSTTKDCFTVLQRYPVFFVGVHCPPPVLQQRESQRGDRPIGLAEIQLNFIHQQRHLYHLEVNTYKDTIANCAKQIQNALQEHHPLVEWAIAEEYTQAIKDV</sequence>
<dbReference type="PIRSF" id="PIRSF007531">
    <property type="entry name" value="CPT"/>
    <property type="match status" value="1"/>
</dbReference>
<evidence type="ECO:0000313" key="1">
    <source>
        <dbReference type="EMBL" id="MFC3209717.1"/>
    </source>
</evidence>
<dbReference type="SUPFAM" id="SSF52540">
    <property type="entry name" value="P-loop containing nucleoside triphosphate hydrolases"/>
    <property type="match status" value="1"/>
</dbReference>
<dbReference type="InterPro" id="IPR027417">
    <property type="entry name" value="P-loop_NTPase"/>
</dbReference>
<protein>
    <submittedName>
        <fullName evidence="1">Chloramphenicol phosphotransferase CPT family protein</fullName>
    </submittedName>
</protein>
<dbReference type="Gene3D" id="3.40.50.300">
    <property type="entry name" value="P-loop containing nucleotide triphosphate hydrolases"/>
    <property type="match status" value="1"/>
</dbReference>
<comment type="caution">
    <text evidence="1">The sequence shown here is derived from an EMBL/GenBank/DDBJ whole genome shotgun (WGS) entry which is preliminary data.</text>
</comment>
<gene>
    <name evidence="1" type="ORF">ACFOEJ_01335</name>
</gene>
<organism evidence="1 2">
    <name type="scientific">Planomicrobium okeanokoites</name>
    <name type="common">Planococcus okeanokoites</name>
    <name type="synonym">Flavobacterium okeanokoites</name>
    <dbReference type="NCBI Taxonomy" id="244"/>
    <lineage>
        <taxon>Bacteria</taxon>
        <taxon>Bacillati</taxon>
        <taxon>Bacillota</taxon>
        <taxon>Bacilli</taxon>
        <taxon>Bacillales</taxon>
        <taxon>Caryophanaceae</taxon>
        <taxon>Planomicrobium</taxon>
    </lineage>
</organism>
<accession>A0ABV7KJH9</accession>
<evidence type="ECO:0000313" key="2">
    <source>
        <dbReference type="Proteomes" id="UP001595625"/>
    </source>
</evidence>